<dbReference type="GO" id="GO:0006310">
    <property type="term" value="P:DNA recombination"/>
    <property type="evidence" value="ECO:0007669"/>
    <property type="project" value="UniProtKB-UniRule"/>
</dbReference>
<dbReference type="GO" id="GO:0005737">
    <property type="term" value="C:cytoplasm"/>
    <property type="evidence" value="ECO:0007669"/>
    <property type="project" value="UniProtKB-SubCell"/>
</dbReference>
<accession>A0A7Z0PEJ2</accession>
<keyword evidence="16" id="KW-1185">Reference proteome</keyword>
<keyword evidence="8 13" id="KW-0460">Magnesium</keyword>
<dbReference type="FunFam" id="3.30.420.10:FF:000002">
    <property type="entry name" value="Crossover junction endodeoxyribonuclease RuvC"/>
    <property type="match status" value="1"/>
</dbReference>
<feature type="binding site" evidence="13">
    <location>
        <position position="140"/>
    </location>
    <ligand>
        <name>Mg(2+)</name>
        <dbReference type="ChEBI" id="CHEBI:18420"/>
        <label>1</label>
    </ligand>
</feature>
<evidence type="ECO:0000256" key="2">
    <source>
        <dbReference type="ARBA" id="ARBA00022490"/>
    </source>
</evidence>
<evidence type="ECO:0000256" key="11">
    <source>
        <dbReference type="ARBA" id="ARBA00023204"/>
    </source>
</evidence>
<keyword evidence="2 13" id="KW-0963">Cytoplasm</keyword>
<protein>
    <recommendedName>
        <fullName evidence="13 14">Crossover junction endodeoxyribonuclease RuvC</fullName>
        <ecNumber evidence="13 14">3.1.21.10</ecNumber>
    </recommendedName>
    <alternativeName>
        <fullName evidence="13">Holliday junction nuclease RuvC</fullName>
    </alternativeName>
    <alternativeName>
        <fullName evidence="13">Holliday junction resolvase RuvC</fullName>
    </alternativeName>
</protein>
<dbReference type="EC" id="3.1.21.10" evidence="13 14"/>
<dbReference type="SUPFAM" id="SSF53098">
    <property type="entry name" value="Ribonuclease H-like"/>
    <property type="match status" value="1"/>
</dbReference>
<feature type="active site" evidence="13">
    <location>
        <position position="67"/>
    </location>
</feature>
<gene>
    <name evidence="13 15" type="primary">ruvC</name>
    <name evidence="15" type="ORF">HP397_00470</name>
</gene>
<dbReference type="GO" id="GO:0000287">
    <property type="term" value="F:magnesium ion binding"/>
    <property type="evidence" value="ECO:0007669"/>
    <property type="project" value="UniProtKB-UniRule"/>
</dbReference>
<dbReference type="GO" id="GO:0008821">
    <property type="term" value="F:crossover junction DNA endonuclease activity"/>
    <property type="evidence" value="ECO:0007669"/>
    <property type="project" value="UniProtKB-UniRule"/>
</dbReference>
<dbReference type="PRINTS" id="PR00696">
    <property type="entry name" value="RSOLVASERUVC"/>
</dbReference>
<dbReference type="OrthoDB" id="9805499at2"/>
<keyword evidence="11 13" id="KW-0234">DNA repair</keyword>
<feature type="binding site" evidence="13">
    <location>
        <position position="67"/>
    </location>
    <ligand>
        <name>Mg(2+)</name>
        <dbReference type="ChEBI" id="CHEBI:18420"/>
        <label>2</label>
    </ligand>
</feature>
<comment type="subcellular location">
    <subcellularLocation>
        <location evidence="13">Cytoplasm</location>
    </subcellularLocation>
</comment>
<dbReference type="CDD" id="cd16962">
    <property type="entry name" value="RuvC"/>
    <property type="match status" value="1"/>
</dbReference>
<evidence type="ECO:0000256" key="5">
    <source>
        <dbReference type="ARBA" id="ARBA00022759"/>
    </source>
</evidence>
<keyword evidence="7 13" id="KW-0378">Hydrolase</keyword>
<keyword evidence="5 13" id="KW-0255">Endonuclease</keyword>
<evidence type="ECO:0000256" key="8">
    <source>
        <dbReference type="ARBA" id="ARBA00022842"/>
    </source>
</evidence>
<keyword evidence="9 13" id="KW-0238">DNA-binding</keyword>
<evidence type="ECO:0000256" key="1">
    <source>
        <dbReference type="ARBA" id="ARBA00009518"/>
    </source>
</evidence>
<dbReference type="PANTHER" id="PTHR30194">
    <property type="entry name" value="CROSSOVER JUNCTION ENDODEOXYRIBONUCLEASE RUVC"/>
    <property type="match status" value="1"/>
</dbReference>
<evidence type="ECO:0000313" key="15">
    <source>
        <dbReference type="EMBL" id="NYV27301.1"/>
    </source>
</evidence>
<evidence type="ECO:0000313" key="16">
    <source>
        <dbReference type="Proteomes" id="UP000526184"/>
    </source>
</evidence>
<dbReference type="InterPro" id="IPR002176">
    <property type="entry name" value="X-over_junc_endoDNase_RuvC"/>
</dbReference>
<comment type="catalytic activity">
    <reaction evidence="12 13">
        <text>Endonucleolytic cleavage at a junction such as a reciprocal single-stranded crossover between two homologous DNA duplexes (Holliday junction).</text>
        <dbReference type="EC" id="3.1.21.10"/>
    </reaction>
</comment>
<feature type="binding site" evidence="13">
    <location>
        <position position="7"/>
    </location>
    <ligand>
        <name>Mg(2+)</name>
        <dbReference type="ChEBI" id="CHEBI:18420"/>
        <label>1</label>
    </ligand>
</feature>
<evidence type="ECO:0000256" key="4">
    <source>
        <dbReference type="ARBA" id="ARBA00022723"/>
    </source>
</evidence>
<comment type="subunit">
    <text evidence="13">Homodimer which binds Holliday junction (HJ) DNA. The HJ becomes 2-fold symmetrical on binding to RuvC with unstacked arms; it has a different conformation from HJ DNA in complex with RuvA. In the full resolvosome a probable DNA-RuvA(4)-RuvB(12)-RuvC(2) complex forms which resolves the HJ.</text>
</comment>
<evidence type="ECO:0000256" key="14">
    <source>
        <dbReference type="NCBIfam" id="TIGR00228"/>
    </source>
</evidence>
<evidence type="ECO:0000256" key="12">
    <source>
        <dbReference type="ARBA" id="ARBA00029354"/>
    </source>
</evidence>
<dbReference type="PROSITE" id="PS01321">
    <property type="entry name" value="RUVC"/>
    <property type="match status" value="1"/>
</dbReference>
<dbReference type="Gene3D" id="3.30.420.10">
    <property type="entry name" value="Ribonuclease H-like superfamily/Ribonuclease H"/>
    <property type="match status" value="1"/>
</dbReference>
<keyword evidence="4 13" id="KW-0479">Metal-binding</keyword>
<dbReference type="HAMAP" id="MF_00034">
    <property type="entry name" value="RuvC"/>
    <property type="match status" value="1"/>
</dbReference>
<keyword evidence="3 13" id="KW-0540">Nuclease</keyword>
<dbReference type="InterPro" id="IPR012337">
    <property type="entry name" value="RNaseH-like_sf"/>
</dbReference>
<evidence type="ECO:0000256" key="6">
    <source>
        <dbReference type="ARBA" id="ARBA00022763"/>
    </source>
</evidence>
<dbReference type="GO" id="GO:0048476">
    <property type="term" value="C:Holliday junction resolvase complex"/>
    <property type="evidence" value="ECO:0007669"/>
    <property type="project" value="UniProtKB-UniRule"/>
</dbReference>
<dbReference type="PANTHER" id="PTHR30194:SF3">
    <property type="entry name" value="CROSSOVER JUNCTION ENDODEOXYRIBONUCLEASE RUVC"/>
    <property type="match status" value="1"/>
</dbReference>
<feature type="active site" evidence="13">
    <location>
        <position position="7"/>
    </location>
</feature>
<sequence length="200" mass="22661">MRVIGIDPGTAIIGYSIVDFNKGKTELIDYGCIYTDKDLSMPVRLEQIFFKLETLFNMYKPDHMAIEELFFFKNQKTIITVAQARGVIVAKAQISGIEIFNYTPLQVKTGITGYGRAEKKQVQEMIKILLKLDEIPKPDDAADAIAIAINHINTIRGVGALLNNPRDRVNKVTEIMEKTKLKNKNVISIEDYKNILKKKK</sequence>
<keyword evidence="6 13" id="KW-0227">DNA damage</keyword>
<reference evidence="15 16" key="1">
    <citation type="submission" date="2020-05" db="EMBL/GenBank/DDBJ databases">
        <title>Streptobacillus felis strain LHL191014123.</title>
        <authorList>
            <person name="Fawzy A."/>
            <person name="Rau J."/>
            <person name="Risse K."/>
            <person name="Schauerte N."/>
            <person name="Geiger C."/>
            <person name="Blom J."/>
            <person name="Imirzalioglu C."/>
            <person name="Falgenhauer J."/>
            <person name="Bach A."/>
            <person name="Herden C."/>
            <person name="Eisenberg T."/>
        </authorList>
    </citation>
    <scope>NUCLEOTIDE SEQUENCE [LARGE SCALE GENOMIC DNA]</scope>
    <source>
        <strain evidence="15 16">LHL191014123</strain>
    </source>
</reference>
<dbReference type="GO" id="GO:0003677">
    <property type="term" value="F:DNA binding"/>
    <property type="evidence" value="ECO:0007669"/>
    <property type="project" value="UniProtKB-KW"/>
</dbReference>
<dbReference type="AlphaFoldDB" id="A0A7Z0PEJ2"/>
<evidence type="ECO:0000256" key="10">
    <source>
        <dbReference type="ARBA" id="ARBA00023172"/>
    </source>
</evidence>
<dbReference type="InterPro" id="IPR036397">
    <property type="entry name" value="RNaseH_sf"/>
</dbReference>
<feature type="active site" evidence="13">
    <location>
        <position position="140"/>
    </location>
</feature>
<dbReference type="Pfam" id="PF02075">
    <property type="entry name" value="RuvC"/>
    <property type="match status" value="1"/>
</dbReference>
<name>A0A7Z0PEJ2_9FUSO</name>
<comment type="caution">
    <text evidence="15">The sequence shown here is derived from an EMBL/GenBank/DDBJ whole genome shotgun (WGS) entry which is preliminary data.</text>
</comment>
<evidence type="ECO:0000256" key="9">
    <source>
        <dbReference type="ARBA" id="ARBA00023125"/>
    </source>
</evidence>
<dbReference type="NCBIfam" id="TIGR00228">
    <property type="entry name" value="ruvC"/>
    <property type="match status" value="1"/>
</dbReference>
<organism evidence="15 16">
    <name type="scientific">Streptobacillus felis</name>
    <dbReference type="NCBI Taxonomy" id="1384509"/>
    <lineage>
        <taxon>Bacteria</taxon>
        <taxon>Fusobacteriati</taxon>
        <taxon>Fusobacteriota</taxon>
        <taxon>Fusobacteriia</taxon>
        <taxon>Fusobacteriales</taxon>
        <taxon>Leptotrichiaceae</taxon>
        <taxon>Streptobacillus</taxon>
    </lineage>
</organism>
<comment type="cofactor">
    <cofactor evidence="13">
        <name>Mg(2+)</name>
        <dbReference type="ChEBI" id="CHEBI:18420"/>
    </cofactor>
    <text evidence="13">Binds 2 Mg(2+) ion per subunit.</text>
</comment>
<evidence type="ECO:0000256" key="3">
    <source>
        <dbReference type="ARBA" id="ARBA00022722"/>
    </source>
</evidence>
<comment type="similarity">
    <text evidence="1 13">Belongs to the RuvC family.</text>
</comment>
<dbReference type="Proteomes" id="UP000526184">
    <property type="component" value="Unassembled WGS sequence"/>
</dbReference>
<comment type="function">
    <text evidence="13">The RuvA-RuvB-RuvC complex processes Holliday junction (HJ) DNA during genetic recombination and DNA repair. Endonuclease that resolves HJ intermediates. Cleaves cruciform DNA by making single-stranded nicks across the HJ at symmetrical positions within the homologous arms, yielding a 5'-phosphate and a 3'-hydroxyl group; requires a central core of homology in the junction. The consensus cleavage sequence is 5'-(A/T)TT(C/G)-3'. Cleavage occurs on the 3'-side of the TT dinucleotide at the point of strand exchange. HJ branch migration catalyzed by RuvA-RuvB allows RuvC to scan DNA until it finds its consensus sequence, where it cleaves and resolves the cruciform DNA.</text>
</comment>
<evidence type="ECO:0000256" key="13">
    <source>
        <dbReference type="HAMAP-Rule" id="MF_00034"/>
    </source>
</evidence>
<dbReference type="NCBIfam" id="NF000711">
    <property type="entry name" value="PRK00039.2-1"/>
    <property type="match status" value="1"/>
</dbReference>
<dbReference type="InterPro" id="IPR020563">
    <property type="entry name" value="X-over_junc_endoDNase_Mg_BS"/>
</dbReference>
<evidence type="ECO:0000256" key="7">
    <source>
        <dbReference type="ARBA" id="ARBA00022801"/>
    </source>
</evidence>
<dbReference type="EMBL" id="JABMKT010000001">
    <property type="protein sequence ID" value="NYV27301.1"/>
    <property type="molecule type" value="Genomic_DNA"/>
</dbReference>
<dbReference type="GO" id="GO:0006281">
    <property type="term" value="P:DNA repair"/>
    <property type="evidence" value="ECO:0007669"/>
    <property type="project" value="UniProtKB-UniRule"/>
</dbReference>
<keyword evidence="10 13" id="KW-0233">DNA recombination</keyword>
<proteinExistence type="inferred from homology"/>
<dbReference type="RefSeq" id="WP_067321078.1">
    <property type="nucleotide sequence ID" value="NZ_CBCRWS010000001.1"/>
</dbReference>